<dbReference type="AlphaFoldDB" id="S0EVJ9"/>
<dbReference type="eggNOG" id="COG1134">
    <property type="taxonomic scope" value="Bacteria"/>
</dbReference>
<dbReference type="PANTHER" id="PTHR46743:SF2">
    <property type="entry name" value="TEICHOIC ACIDS EXPORT ATP-BINDING PROTEIN TAGH"/>
    <property type="match status" value="1"/>
</dbReference>
<evidence type="ECO:0000256" key="4">
    <source>
        <dbReference type="ARBA" id="ARBA00022840"/>
    </source>
</evidence>
<evidence type="ECO:0000256" key="2">
    <source>
        <dbReference type="ARBA" id="ARBA00022448"/>
    </source>
</evidence>
<dbReference type="InterPro" id="IPR027417">
    <property type="entry name" value="P-loop_NTPase"/>
</dbReference>
<evidence type="ECO:0000313" key="6">
    <source>
        <dbReference type="EMBL" id="CCW34382.1"/>
    </source>
</evidence>
<evidence type="ECO:0000256" key="3">
    <source>
        <dbReference type="ARBA" id="ARBA00022741"/>
    </source>
</evidence>
<dbReference type="GO" id="GO:0016020">
    <property type="term" value="C:membrane"/>
    <property type="evidence" value="ECO:0007669"/>
    <property type="project" value="InterPro"/>
</dbReference>
<dbReference type="PATRIC" id="fig|1303518.3.peg.558"/>
<reference evidence="7" key="1">
    <citation type="submission" date="2013-03" db="EMBL/GenBank/DDBJ databases">
        <title>Genome sequence of Chthonomonas calidirosea, the first sequenced genome from the Armatimonadetes phylum (formally candidate division OP10).</title>
        <authorList>
            <person name="Lee K.C.Y."/>
            <person name="Morgan X.C."/>
            <person name="Dunfield P.F."/>
            <person name="Tamas I."/>
            <person name="Houghton K.M."/>
            <person name="Vyssotski M."/>
            <person name="Ryan J.L.J."/>
            <person name="Lagutin K."/>
            <person name="McDonald I.R."/>
            <person name="Stott M.B."/>
        </authorList>
    </citation>
    <scope>NUCLEOTIDE SEQUENCE [LARGE SCALE GENOMIC DNA]</scope>
    <source>
        <strain evidence="7">DSM 23976 / ICMP 18418 / T49</strain>
    </source>
</reference>
<dbReference type="HOGENOM" id="CLU_000604_1_2_0"/>
<evidence type="ECO:0000313" key="7">
    <source>
        <dbReference type="Proteomes" id="UP000014227"/>
    </source>
</evidence>
<dbReference type="InterPro" id="IPR003439">
    <property type="entry name" value="ABC_transporter-like_ATP-bd"/>
</dbReference>
<evidence type="ECO:0000259" key="5">
    <source>
        <dbReference type="PROSITE" id="PS50893"/>
    </source>
</evidence>
<gene>
    <name evidence="6" type="ORF">CCALI_00551</name>
</gene>
<dbReference type="InParanoid" id="S0EVJ9"/>
<dbReference type="SMART" id="SM00382">
    <property type="entry name" value="AAA"/>
    <property type="match status" value="1"/>
</dbReference>
<dbReference type="Pfam" id="PF00005">
    <property type="entry name" value="ABC_tran"/>
    <property type="match status" value="1"/>
</dbReference>
<dbReference type="STRING" id="454171.CP488_00603"/>
<protein>
    <submittedName>
        <fullName evidence="6">ABC-type polysaccharide/polyol phosphate transport system, ATPase component</fullName>
    </submittedName>
</protein>
<comment type="similarity">
    <text evidence="1">Belongs to the ABC transporter superfamily.</text>
</comment>
<organism evidence="6 7">
    <name type="scientific">Chthonomonas calidirosea (strain DSM 23976 / ICMP 18418 / T49)</name>
    <dbReference type="NCBI Taxonomy" id="1303518"/>
    <lineage>
        <taxon>Bacteria</taxon>
        <taxon>Bacillati</taxon>
        <taxon>Armatimonadota</taxon>
        <taxon>Chthonomonadia</taxon>
        <taxon>Chthonomonadales</taxon>
        <taxon>Chthonomonadaceae</taxon>
        <taxon>Chthonomonas</taxon>
    </lineage>
</organism>
<dbReference type="Gene3D" id="3.40.50.300">
    <property type="entry name" value="P-loop containing nucleotide triphosphate hydrolases"/>
    <property type="match status" value="1"/>
</dbReference>
<keyword evidence="7" id="KW-1185">Reference proteome</keyword>
<proteinExistence type="inferred from homology"/>
<dbReference type="GO" id="GO:0016887">
    <property type="term" value="F:ATP hydrolysis activity"/>
    <property type="evidence" value="ECO:0007669"/>
    <property type="project" value="InterPro"/>
</dbReference>
<feature type="domain" description="ABC transporter" evidence="5">
    <location>
        <begin position="32"/>
        <end position="269"/>
    </location>
</feature>
<keyword evidence="4" id="KW-0067">ATP-binding</keyword>
<evidence type="ECO:0000256" key="1">
    <source>
        <dbReference type="ARBA" id="ARBA00005417"/>
    </source>
</evidence>
<sequence length="270" mass="30101">MTETIAMRGLDETEEGKQYAVVVSHLTKEFRVRYRTSVKRRLIGLFGGSEPTLKRFTALSDVSFCVPHGQTVAIIGRNGSGKSTLMGLLARVYKKTSGEIRLYGVDGGSARIAPLLELGAGFHMDLTGEENIEFYGAILGMSAREMRQKFDRIVEFAELGDKVRTAVRNWNDGARLRLGFAIAIHTDPDILLIDEVLAVGDEAFQAKCYRKVEELQRQGKTILFVSHDLAKVERVAQRVIWLMDGQIHMDGEVKTVLEAYRLYSAEQAGS</sequence>
<dbReference type="GO" id="GO:0140359">
    <property type="term" value="F:ABC-type transporter activity"/>
    <property type="evidence" value="ECO:0007669"/>
    <property type="project" value="InterPro"/>
</dbReference>
<dbReference type="SUPFAM" id="SSF52540">
    <property type="entry name" value="P-loop containing nucleoside triphosphate hydrolases"/>
    <property type="match status" value="1"/>
</dbReference>
<name>S0EVJ9_CHTCT</name>
<dbReference type="EMBL" id="HF951689">
    <property type="protein sequence ID" value="CCW34382.1"/>
    <property type="molecule type" value="Genomic_DNA"/>
</dbReference>
<dbReference type="CDD" id="cd03220">
    <property type="entry name" value="ABC_KpsT_Wzt"/>
    <property type="match status" value="1"/>
</dbReference>
<dbReference type="GO" id="GO:0005524">
    <property type="term" value="F:ATP binding"/>
    <property type="evidence" value="ECO:0007669"/>
    <property type="project" value="UniProtKB-KW"/>
</dbReference>
<dbReference type="PROSITE" id="PS50893">
    <property type="entry name" value="ABC_TRANSPORTER_2"/>
    <property type="match status" value="1"/>
</dbReference>
<dbReference type="KEGG" id="ccz:CCALI_00551"/>
<dbReference type="InterPro" id="IPR003593">
    <property type="entry name" value="AAA+_ATPase"/>
</dbReference>
<dbReference type="InterPro" id="IPR050683">
    <property type="entry name" value="Bact_Polysacc_Export_ATP-bd"/>
</dbReference>
<accession>S0EVJ9</accession>
<keyword evidence="3" id="KW-0547">Nucleotide-binding</keyword>
<dbReference type="Proteomes" id="UP000014227">
    <property type="component" value="Chromosome I"/>
</dbReference>
<dbReference type="RefSeq" id="WP_016481944.1">
    <property type="nucleotide sequence ID" value="NC_021487.1"/>
</dbReference>
<dbReference type="PANTHER" id="PTHR46743">
    <property type="entry name" value="TEICHOIC ACIDS EXPORT ATP-BINDING PROTEIN TAGH"/>
    <property type="match status" value="1"/>
</dbReference>
<keyword evidence="2" id="KW-0813">Transport</keyword>
<dbReference type="InterPro" id="IPR015860">
    <property type="entry name" value="ABC_transpr_TagH-like"/>
</dbReference>